<dbReference type="EMBL" id="AQGV01000012">
    <property type="protein sequence ID" value="MBE0367507.1"/>
    <property type="molecule type" value="Genomic_DNA"/>
</dbReference>
<sequence>MQIGSILTREDQLDGALSVSVNEQRRADFSMLLAMLSQDALDFSQFHLPEDETVESDLSEDALKKEFQVGPKQSLAPAQFDMLIGKNNAESLSQSSMTSLRLANCLDPEPLAIRDDYKHIPLMVVDNCELAVRHRLESEIHGGAAIDKPKMDAAAMYDQLNSQEMQNALMQSA</sequence>
<evidence type="ECO:0000313" key="1">
    <source>
        <dbReference type="EMBL" id="MBE0367507.1"/>
    </source>
</evidence>
<keyword evidence="2" id="KW-1185">Reference proteome</keyword>
<name>A0ABR9E9N3_9GAMM</name>
<organism evidence="1 2">
    <name type="scientific">Pseudoalteromonas aurantia 208</name>
    <dbReference type="NCBI Taxonomy" id="1314867"/>
    <lineage>
        <taxon>Bacteria</taxon>
        <taxon>Pseudomonadati</taxon>
        <taxon>Pseudomonadota</taxon>
        <taxon>Gammaproteobacteria</taxon>
        <taxon>Alteromonadales</taxon>
        <taxon>Pseudoalteromonadaceae</taxon>
        <taxon>Pseudoalteromonas</taxon>
    </lineage>
</organism>
<dbReference type="Pfam" id="PF11993">
    <property type="entry name" value="VC2046"/>
    <property type="match status" value="1"/>
</dbReference>
<reference evidence="1 2" key="1">
    <citation type="submission" date="2015-03" db="EMBL/GenBank/DDBJ databases">
        <title>Genome sequence of Pseudoalteromonas aurantia.</title>
        <authorList>
            <person name="Xie B.-B."/>
            <person name="Rong J.-C."/>
            <person name="Qin Q.-L."/>
            <person name="Zhang Y.-Z."/>
        </authorList>
    </citation>
    <scope>NUCLEOTIDE SEQUENCE [LARGE SCALE GENOMIC DNA]</scope>
    <source>
        <strain evidence="1 2">208</strain>
    </source>
</reference>
<dbReference type="RefSeq" id="WP_192506933.1">
    <property type="nucleotide sequence ID" value="NZ_AQGV01000012.1"/>
</dbReference>
<dbReference type="Proteomes" id="UP000615755">
    <property type="component" value="Unassembled WGS sequence"/>
</dbReference>
<evidence type="ECO:0000313" key="2">
    <source>
        <dbReference type="Proteomes" id="UP000615755"/>
    </source>
</evidence>
<evidence type="ECO:0008006" key="3">
    <source>
        <dbReference type="Google" id="ProtNLM"/>
    </source>
</evidence>
<accession>A0ABR9E9N3</accession>
<gene>
    <name evidence="1" type="ORF">PAUR_a0872</name>
</gene>
<protein>
    <recommendedName>
        <fullName evidence="3">QueD like 2</fullName>
    </recommendedName>
</protein>
<dbReference type="InterPro" id="IPR021879">
    <property type="entry name" value="VC2046_fam"/>
</dbReference>
<comment type="caution">
    <text evidence="1">The sequence shown here is derived from an EMBL/GenBank/DDBJ whole genome shotgun (WGS) entry which is preliminary data.</text>
</comment>
<proteinExistence type="predicted"/>